<feature type="transmembrane region" description="Helical" evidence="1">
    <location>
        <begin position="139"/>
        <end position="160"/>
    </location>
</feature>
<evidence type="ECO:0000313" key="3">
    <source>
        <dbReference type="Proteomes" id="UP000597762"/>
    </source>
</evidence>
<keyword evidence="3" id="KW-1185">Reference proteome</keyword>
<feature type="transmembrane region" description="Helical" evidence="1">
    <location>
        <begin position="20"/>
        <end position="40"/>
    </location>
</feature>
<feature type="transmembrane region" description="Helical" evidence="1">
    <location>
        <begin position="47"/>
        <end position="65"/>
    </location>
</feature>
<evidence type="ECO:0000313" key="2">
    <source>
        <dbReference type="EMBL" id="CAE1258797.1"/>
    </source>
</evidence>
<gene>
    <name evidence="2" type="ORF">SPHA_31397</name>
</gene>
<sequence>MERAVTTRPEGALPREKEVSNAIVVVLFFFSLSLSLSFLFKIFLLTFFFLFYFYDCFLFSVLQFFPHVFFSFTLKPFSSVIVGVNCCCCFCFFLFFVFLPDLAIFLSHALSFILISHSLSRLFSLPIPLDTCSLSLCDLPVLSILTLILSALSLSLPCFYP</sequence>
<dbReference type="EMBL" id="CAHIKZ030001288">
    <property type="protein sequence ID" value="CAE1258797.1"/>
    <property type="molecule type" value="Genomic_DNA"/>
</dbReference>
<dbReference type="Proteomes" id="UP000597762">
    <property type="component" value="Unassembled WGS sequence"/>
</dbReference>
<comment type="caution">
    <text evidence="2">The sequence shown here is derived from an EMBL/GenBank/DDBJ whole genome shotgun (WGS) entry which is preliminary data.</text>
</comment>
<reference evidence="2" key="1">
    <citation type="submission" date="2021-01" db="EMBL/GenBank/DDBJ databases">
        <authorList>
            <person name="Li R."/>
            <person name="Bekaert M."/>
        </authorList>
    </citation>
    <scope>NUCLEOTIDE SEQUENCE</scope>
    <source>
        <strain evidence="2">Farmed</strain>
    </source>
</reference>
<protein>
    <submittedName>
        <fullName evidence="2">Uncharacterized protein</fullName>
    </submittedName>
</protein>
<feature type="transmembrane region" description="Helical" evidence="1">
    <location>
        <begin position="102"/>
        <end position="119"/>
    </location>
</feature>
<organism evidence="2 3">
    <name type="scientific">Acanthosepion pharaonis</name>
    <name type="common">Pharaoh cuttlefish</name>
    <name type="synonym">Sepia pharaonis</name>
    <dbReference type="NCBI Taxonomy" id="158019"/>
    <lineage>
        <taxon>Eukaryota</taxon>
        <taxon>Metazoa</taxon>
        <taxon>Spiralia</taxon>
        <taxon>Lophotrochozoa</taxon>
        <taxon>Mollusca</taxon>
        <taxon>Cephalopoda</taxon>
        <taxon>Coleoidea</taxon>
        <taxon>Decapodiformes</taxon>
        <taxon>Sepiida</taxon>
        <taxon>Sepiina</taxon>
        <taxon>Sepiidae</taxon>
        <taxon>Acanthosepion</taxon>
    </lineage>
</organism>
<evidence type="ECO:0000256" key="1">
    <source>
        <dbReference type="SAM" id="Phobius"/>
    </source>
</evidence>
<proteinExistence type="predicted"/>
<dbReference type="AlphaFoldDB" id="A0A812C2Q9"/>
<feature type="transmembrane region" description="Helical" evidence="1">
    <location>
        <begin position="77"/>
        <end position="97"/>
    </location>
</feature>
<keyword evidence="1" id="KW-0472">Membrane</keyword>
<keyword evidence="1" id="KW-1133">Transmembrane helix</keyword>
<keyword evidence="1" id="KW-0812">Transmembrane</keyword>
<name>A0A812C2Q9_ACAPH</name>
<accession>A0A812C2Q9</accession>